<dbReference type="Gramene" id="ONIVA08G04280.1">
    <property type="protein sequence ID" value="ONIVA08G04280.1"/>
    <property type="gene ID" value="ONIVA08G04280"/>
</dbReference>
<dbReference type="HOGENOM" id="CLU_2820181_0_0_1"/>
<reference evidence="1" key="1">
    <citation type="submission" date="2015-04" db="UniProtKB">
        <authorList>
            <consortium name="EnsemblPlants"/>
        </authorList>
    </citation>
    <scope>IDENTIFICATION</scope>
    <source>
        <strain evidence="1">SL10</strain>
    </source>
</reference>
<protein>
    <submittedName>
        <fullName evidence="1">Uncharacterized protein</fullName>
    </submittedName>
</protein>
<evidence type="ECO:0000313" key="1">
    <source>
        <dbReference type="EnsemblPlants" id="ONIVA08G04280.1"/>
    </source>
</evidence>
<keyword evidence="2" id="KW-1185">Reference proteome</keyword>
<reference evidence="1" key="2">
    <citation type="submission" date="2018-04" db="EMBL/GenBank/DDBJ databases">
        <title>OnivRS2 (Oryza nivara Reference Sequence Version 2).</title>
        <authorList>
            <person name="Zhang J."/>
            <person name="Kudrna D."/>
            <person name="Lee S."/>
            <person name="Talag J."/>
            <person name="Rajasekar S."/>
            <person name="Welchert J."/>
            <person name="Hsing Y.-I."/>
            <person name="Wing R.A."/>
        </authorList>
    </citation>
    <scope>NUCLEOTIDE SEQUENCE [LARGE SCALE GENOMIC DNA]</scope>
    <source>
        <strain evidence="1">SL10</strain>
    </source>
</reference>
<name>A0A0E0I7P9_ORYNI</name>
<dbReference type="AlphaFoldDB" id="A0A0E0I7P9"/>
<accession>A0A0E0I7P9</accession>
<dbReference type="Proteomes" id="UP000006591">
    <property type="component" value="Chromosome 8"/>
</dbReference>
<organism evidence="1">
    <name type="scientific">Oryza nivara</name>
    <name type="common">Indian wild rice</name>
    <name type="synonym">Oryza sativa f. spontanea</name>
    <dbReference type="NCBI Taxonomy" id="4536"/>
    <lineage>
        <taxon>Eukaryota</taxon>
        <taxon>Viridiplantae</taxon>
        <taxon>Streptophyta</taxon>
        <taxon>Embryophyta</taxon>
        <taxon>Tracheophyta</taxon>
        <taxon>Spermatophyta</taxon>
        <taxon>Magnoliopsida</taxon>
        <taxon>Liliopsida</taxon>
        <taxon>Poales</taxon>
        <taxon>Poaceae</taxon>
        <taxon>BOP clade</taxon>
        <taxon>Oryzoideae</taxon>
        <taxon>Oryzeae</taxon>
        <taxon>Oryzinae</taxon>
        <taxon>Oryza</taxon>
    </lineage>
</organism>
<proteinExistence type="predicted"/>
<evidence type="ECO:0000313" key="2">
    <source>
        <dbReference type="Proteomes" id="UP000006591"/>
    </source>
</evidence>
<sequence>HLTISPPRRVVARGVASPATNTADHSTTFHILIHPSRSIHWALARSSGLAATTRSIGHRTRSIAGIN</sequence>
<dbReference type="EnsemblPlants" id="ONIVA08G04280.1">
    <property type="protein sequence ID" value="ONIVA08G04280.1"/>
    <property type="gene ID" value="ONIVA08G04280"/>
</dbReference>